<evidence type="ECO:0000256" key="16">
    <source>
        <dbReference type="PIRSR" id="PIRSR606539-1"/>
    </source>
</evidence>
<protein>
    <recommendedName>
        <fullName evidence="19">Phospholipid-transporting ATPase</fullName>
        <ecNumber evidence="19">7.6.2.1</ecNumber>
    </recommendedName>
</protein>
<sequence length="1296" mass="148375">LYMSSDRVHRHRPTSRKIIINSIHQHEKFCSNEISTCKYSVFTFLPRFLLEQFRRYNNVFFLIIALLQQIPDVSPTGRYTTAGPFLIILFISALKEIFEDVKRKRLDIKVNNFTTLVLRNGRWEEMPWKDVTVGEILKIDNNHLIPADLIILSSSEANSMAYIETSNLDGETNLKIRQALPETSELTNISKINEFRGEIECELPSKHVNNFTGTIHFQYNNISKPLSVNQLLLRGAALKNTKWVIGVTVYTGHDAKLLMNSRTAPLKRSYIDSMTNNRIIVLFFILICLAAASTLGAWIYGLNLQNAWYLGMIGKNSLFWDFITFFILYNNLIPISLQVTLEIVRFFQAAYINNDIDMYYQDTDTPAIARTSNLNEELGQVKYIMSDKTGTLTRNVMKFKKLYVGGKSYGDDISEEFNDQSVLVDIENNIKEAEIIKEAFLIMASCHTVVPEMNEYNDNSITYQAASPDELALVKGAANMKFIFKKRMAKTIEIELLENNETFEILNVLEFNSDRKRMGVIVKNNQGHLKLYIKGADAVIIPRLSKNTPKNDLDNLNSHLNEYANKGYRTLCFAKKDLDEVYYNTWKNKFHEASISLENRQEKLDEVADEIESNLTLVGVSAIEDKLQEGVPDTIASLLEAKIKIWILTGDKKETAVNIAQSSALFSMNSNILILSGKTYDETSRCLHEINQKVDEFKKNDMKFSLVVDGTCLHNIITGECRTEFLNLALQCETVVCCRMSPMQKSDVVELIQSRCNHVLAVGDGANDVAMIQSANVGVGISGAEGLQAASASDYSIGQFRFLKKLILVHGAWNYNRSVKVILYSFYKNICLYLIELWFALYSAFSGQTLFERWTIALFNVLFTFWPPVILGLFDRPVSENQLINNPYLYKGLQKISFSNLQFYTWIVMSILHSIILYWMSYGFLYNPVVWENGRSGGWLMLGNSCYTFVVVTVCLKALIECDSWTWIIVIFSFGSIYVWFAFFFLYSLVWPYISFGADMSGHFWFMISSPTFWCAMILIPLTTLIPDITLKCIKFIISPSMCDFAKIQDKTGDRLIIYPLEQQFDQHSSVSYRQQTEHINFNGVQGEPHYSTNESNEKTFLKNNPNSSPTYGTYIPSSVLTSDGGYVNFACEDNDANSDSESSISSDDMGNKQCKNCNICKQLNMEQKSLNTQNDDSSDDRTLKLSEKTKKRIKNIDSIQNMLTYKMEDLIHEENFIGADIFKKNIEMLEEKKSTALNILQNIDMLITKLEFKKANDYMENYRELMNNCIKFGEIKEFLSKTEKHKINSLISEQL</sequence>
<evidence type="ECO:0000259" key="20">
    <source>
        <dbReference type="Pfam" id="PF00122"/>
    </source>
</evidence>
<dbReference type="NCBIfam" id="TIGR01494">
    <property type="entry name" value="ATPase_P-type"/>
    <property type="match status" value="2"/>
</dbReference>
<dbReference type="FunFam" id="2.70.150.10:FF:000021">
    <property type="entry name" value="Phospholipid-transporting ATPase"/>
    <property type="match status" value="1"/>
</dbReference>
<feature type="binding site" evidence="17">
    <location>
        <position position="387"/>
    </location>
    <ligand>
        <name>ATP</name>
        <dbReference type="ChEBI" id="CHEBI:30616"/>
    </ligand>
</feature>
<feature type="binding site" evidence="17">
    <location>
        <position position="650"/>
    </location>
    <ligand>
        <name>ATP</name>
        <dbReference type="ChEBI" id="CHEBI:30616"/>
    </ligand>
</feature>
<dbReference type="InterPro" id="IPR023214">
    <property type="entry name" value="HAD_sf"/>
</dbReference>
<evidence type="ECO:0000256" key="19">
    <source>
        <dbReference type="RuleBase" id="RU362033"/>
    </source>
</evidence>
<feature type="binding site" evidence="17">
    <location>
        <position position="470"/>
    </location>
    <ligand>
        <name>ATP</name>
        <dbReference type="ChEBI" id="CHEBI:30616"/>
    </ligand>
</feature>
<dbReference type="PROSITE" id="PS00154">
    <property type="entry name" value="ATPASE_E1_E2"/>
    <property type="match status" value="1"/>
</dbReference>
<evidence type="ECO:0000256" key="1">
    <source>
        <dbReference type="ARBA" id="ARBA00004141"/>
    </source>
</evidence>
<feature type="binding site" evidence="17">
    <location>
        <position position="768"/>
    </location>
    <ligand>
        <name>ATP</name>
        <dbReference type="ChEBI" id="CHEBI:30616"/>
    </ligand>
</feature>
<feature type="binding site" evidence="17">
    <location>
        <position position="569"/>
    </location>
    <ligand>
        <name>ATP</name>
        <dbReference type="ChEBI" id="CHEBI:30616"/>
    </ligand>
</feature>
<dbReference type="InterPro" id="IPR032631">
    <property type="entry name" value="P-type_ATPase_N"/>
</dbReference>
<dbReference type="SFLD" id="SFLDS00003">
    <property type="entry name" value="Haloacid_Dehalogenase"/>
    <property type="match status" value="1"/>
</dbReference>
<dbReference type="CDD" id="cd02073">
    <property type="entry name" value="P-type_ATPase_APLT_Dnf-like"/>
    <property type="match status" value="1"/>
</dbReference>
<dbReference type="InterPro" id="IPR001757">
    <property type="entry name" value="P_typ_ATPase"/>
</dbReference>
<evidence type="ECO:0000256" key="11">
    <source>
        <dbReference type="ARBA" id="ARBA00022967"/>
    </source>
</evidence>
<feature type="transmembrane region" description="Helical" evidence="19">
    <location>
        <begin position="967"/>
        <end position="991"/>
    </location>
</feature>
<comment type="catalytic activity">
    <reaction evidence="14 19">
        <text>ATP + H2O + phospholipidSide 1 = ADP + phosphate + phospholipidSide 2.</text>
        <dbReference type="EC" id="7.6.2.1"/>
    </reaction>
</comment>
<dbReference type="Gene3D" id="3.40.50.1000">
    <property type="entry name" value="HAD superfamily/HAD-like"/>
    <property type="match status" value="1"/>
</dbReference>
<dbReference type="PANTHER" id="PTHR24092:SF150">
    <property type="entry name" value="PHOSPHOLIPID-TRANSPORTING ATPASE"/>
    <property type="match status" value="1"/>
</dbReference>
<dbReference type="InterPro" id="IPR032630">
    <property type="entry name" value="P_typ_ATPase_c"/>
</dbReference>
<dbReference type="Pfam" id="PF16212">
    <property type="entry name" value="PhoLip_ATPase_C"/>
    <property type="match status" value="1"/>
</dbReference>
<dbReference type="Pfam" id="PF16209">
    <property type="entry name" value="PhoLip_ATPase_N"/>
    <property type="match status" value="1"/>
</dbReference>
<feature type="binding site" evidence="17">
    <location>
        <position position="739"/>
    </location>
    <ligand>
        <name>ATP</name>
        <dbReference type="ChEBI" id="CHEBI:30616"/>
    </ligand>
</feature>
<feature type="binding site" evidence="17">
    <location>
        <position position="745"/>
    </location>
    <ligand>
        <name>ATP</name>
        <dbReference type="ChEBI" id="CHEBI:30616"/>
    </ligand>
</feature>
<dbReference type="InterPro" id="IPR059000">
    <property type="entry name" value="ATPase_P-type_domA"/>
</dbReference>
<feature type="active site" description="4-aspartylphosphate intermediate" evidence="16">
    <location>
        <position position="387"/>
    </location>
</feature>
<dbReference type="SUPFAM" id="SSF81660">
    <property type="entry name" value="Metal cation-transporting ATPase, ATP-binding domain N"/>
    <property type="match status" value="1"/>
</dbReference>
<evidence type="ECO:0000256" key="7">
    <source>
        <dbReference type="ARBA" id="ARBA00022723"/>
    </source>
</evidence>
<dbReference type="GO" id="GO:0000287">
    <property type="term" value="F:magnesium ion binding"/>
    <property type="evidence" value="ECO:0007669"/>
    <property type="project" value="UniProtKB-UniRule"/>
</dbReference>
<dbReference type="GO" id="GO:0005802">
    <property type="term" value="C:trans-Golgi network"/>
    <property type="evidence" value="ECO:0007669"/>
    <property type="project" value="TreeGrafter"/>
</dbReference>
<keyword evidence="13 19" id="KW-0472">Membrane</keyword>
<feature type="domain" description="P-type ATPase C-terminal" evidence="22">
    <location>
        <begin position="790"/>
        <end position="1040"/>
    </location>
</feature>
<dbReference type="GO" id="GO:0140326">
    <property type="term" value="F:ATPase-coupled intramembrane lipid transporter activity"/>
    <property type="evidence" value="ECO:0007669"/>
    <property type="project" value="UniProtKB-EC"/>
</dbReference>
<dbReference type="InterPro" id="IPR044492">
    <property type="entry name" value="P_typ_ATPase_HD_dom"/>
</dbReference>
<evidence type="ECO:0000256" key="12">
    <source>
        <dbReference type="ARBA" id="ARBA00022989"/>
    </source>
</evidence>
<evidence type="ECO:0000256" key="5">
    <source>
        <dbReference type="ARBA" id="ARBA00022553"/>
    </source>
</evidence>
<keyword evidence="8 17" id="KW-0547">Nucleotide-binding</keyword>
<evidence type="ECO:0000256" key="10">
    <source>
        <dbReference type="ARBA" id="ARBA00022842"/>
    </source>
</evidence>
<dbReference type="GO" id="GO:0045332">
    <property type="term" value="P:phospholipid translocation"/>
    <property type="evidence" value="ECO:0007669"/>
    <property type="project" value="TreeGrafter"/>
</dbReference>
<dbReference type="SFLD" id="SFLDF00027">
    <property type="entry name" value="p-type_atpase"/>
    <property type="match status" value="1"/>
</dbReference>
<feature type="binding site" evidence="17">
    <location>
        <position position="651"/>
    </location>
    <ligand>
        <name>ATP</name>
        <dbReference type="ChEBI" id="CHEBI:30616"/>
    </ligand>
</feature>
<feature type="transmembrane region" description="Helical" evidence="19">
    <location>
        <begin position="279"/>
        <end position="301"/>
    </location>
</feature>
<comment type="cofactor">
    <cofactor evidence="18">
        <name>Mg(2+)</name>
        <dbReference type="ChEBI" id="CHEBI:18420"/>
    </cofactor>
</comment>
<evidence type="ECO:0000256" key="2">
    <source>
        <dbReference type="ARBA" id="ARBA00004236"/>
    </source>
</evidence>
<dbReference type="GO" id="GO:0016887">
    <property type="term" value="F:ATP hydrolysis activity"/>
    <property type="evidence" value="ECO:0007669"/>
    <property type="project" value="InterPro"/>
</dbReference>
<feature type="binding site" evidence="17">
    <location>
        <position position="511"/>
    </location>
    <ligand>
        <name>ATP</name>
        <dbReference type="ChEBI" id="CHEBI:30616"/>
    </ligand>
</feature>
<keyword evidence="4" id="KW-1003">Cell membrane</keyword>
<feature type="transmembrane region" description="Helical" evidence="19">
    <location>
        <begin position="821"/>
        <end position="842"/>
    </location>
</feature>
<evidence type="ECO:0000256" key="6">
    <source>
        <dbReference type="ARBA" id="ARBA00022692"/>
    </source>
</evidence>
<dbReference type="WBParaSite" id="TCONS_00010779.p1">
    <property type="protein sequence ID" value="TCONS_00010779.p1"/>
    <property type="gene ID" value="XLOC_004406"/>
</dbReference>
<evidence type="ECO:0000256" key="18">
    <source>
        <dbReference type="PIRSR" id="PIRSR606539-3"/>
    </source>
</evidence>
<feature type="transmembrane region" description="Helical" evidence="19">
    <location>
        <begin position="901"/>
        <end position="919"/>
    </location>
</feature>
<dbReference type="GO" id="GO:0005886">
    <property type="term" value="C:plasma membrane"/>
    <property type="evidence" value="ECO:0007669"/>
    <property type="project" value="UniProtKB-SubCell"/>
</dbReference>
<keyword evidence="11 19" id="KW-1278">Translocase</keyword>
<dbReference type="Pfam" id="PF13246">
    <property type="entry name" value="Cation_ATPase"/>
    <property type="match status" value="1"/>
</dbReference>
<comment type="catalytic activity">
    <reaction evidence="15">
        <text>a 1,2-diacyl-sn-glycero-3-phospho-L-serine(out) + ATP + H2O = a 1,2-diacyl-sn-glycero-3-phospho-L-serine(in) + ADP + phosphate + H(+)</text>
        <dbReference type="Rhea" id="RHEA:38567"/>
        <dbReference type="ChEBI" id="CHEBI:15377"/>
        <dbReference type="ChEBI" id="CHEBI:15378"/>
        <dbReference type="ChEBI" id="CHEBI:30616"/>
        <dbReference type="ChEBI" id="CHEBI:43474"/>
        <dbReference type="ChEBI" id="CHEBI:57262"/>
        <dbReference type="ChEBI" id="CHEBI:456216"/>
    </reaction>
    <physiologicalReaction direction="left-to-right" evidence="15">
        <dbReference type="Rhea" id="RHEA:38568"/>
    </physiologicalReaction>
</comment>
<feature type="binding site" evidence="17">
    <location>
        <position position="767"/>
    </location>
    <ligand>
        <name>ATP</name>
        <dbReference type="ChEBI" id="CHEBI:30616"/>
    </ligand>
</feature>
<evidence type="ECO:0000256" key="14">
    <source>
        <dbReference type="ARBA" id="ARBA00034036"/>
    </source>
</evidence>
<evidence type="ECO:0000256" key="8">
    <source>
        <dbReference type="ARBA" id="ARBA00022741"/>
    </source>
</evidence>
<keyword evidence="9 17" id="KW-0067">ATP-binding</keyword>
<dbReference type="PRINTS" id="PR00119">
    <property type="entry name" value="CATATPASE"/>
</dbReference>
<dbReference type="InterPro" id="IPR018303">
    <property type="entry name" value="ATPase_P-typ_P_site"/>
</dbReference>
<organism evidence="23 24">
    <name type="scientific">Strongyloides stercoralis</name>
    <name type="common">Threadworm</name>
    <dbReference type="NCBI Taxonomy" id="6248"/>
    <lineage>
        <taxon>Eukaryota</taxon>
        <taxon>Metazoa</taxon>
        <taxon>Ecdysozoa</taxon>
        <taxon>Nematoda</taxon>
        <taxon>Chromadorea</taxon>
        <taxon>Rhabditida</taxon>
        <taxon>Tylenchina</taxon>
        <taxon>Panagrolaimomorpha</taxon>
        <taxon>Strongyloidoidea</taxon>
        <taxon>Strongyloididae</taxon>
        <taxon>Strongyloides</taxon>
    </lineage>
</organism>
<feature type="binding site" evidence="18">
    <location>
        <position position="768"/>
    </location>
    <ligand>
        <name>Mg(2+)</name>
        <dbReference type="ChEBI" id="CHEBI:18420"/>
    </ligand>
</feature>
<feature type="binding site" evidence="18">
    <location>
        <position position="389"/>
    </location>
    <ligand>
        <name>Mg(2+)</name>
        <dbReference type="ChEBI" id="CHEBI:18420"/>
    </ligand>
</feature>
<dbReference type="InterPro" id="IPR008250">
    <property type="entry name" value="ATPase_P-typ_transduc_dom_A_sf"/>
</dbReference>
<dbReference type="PANTHER" id="PTHR24092">
    <property type="entry name" value="PROBABLE PHOSPHOLIPID-TRANSPORTING ATPASE"/>
    <property type="match status" value="1"/>
</dbReference>
<dbReference type="SUPFAM" id="SSF81653">
    <property type="entry name" value="Calcium ATPase, transduction domain A"/>
    <property type="match status" value="1"/>
</dbReference>
<accession>A0AAF5DDD3</accession>
<dbReference type="FunFam" id="3.40.1110.10:FF:000087">
    <property type="entry name" value="Phospholipid-transporting ATPase"/>
    <property type="match status" value="1"/>
</dbReference>
<feature type="transmembrane region" description="Helical" evidence="19">
    <location>
        <begin position="854"/>
        <end position="874"/>
    </location>
</feature>
<keyword evidence="7 18" id="KW-0479">Metal-binding</keyword>
<proteinExistence type="inferred from homology"/>
<evidence type="ECO:0000256" key="3">
    <source>
        <dbReference type="ARBA" id="ARBA00008109"/>
    </source>
</evidence>
<dbReference type="GO" id="GO:0005524">
    <property type="term" value="F:ATP binding"/>
    <property type="evidence" value="ECO:0007669"/>
    <property type="project" value="UniProtKB-UniRule"/>
</dbReference>
<evidence type="ECO:0000256" key="4">
    <source>
        <dbReference type="ARBA" id="ARBA00022475"/>
    </source>
</evidence>
<keyword evidence="5" id="KW-0597">Phosphoprotein</keyword>
<feature type="binding site" evidence="18">
    <location>
        <position position="387"/>
    </location>
    <ligand>
        <name>Mg(2+)</name>
        <dbReference type="ChEBI" id="CHEBI:18420"/>
    </ligand>
</feature>
<keyword evidence="12 19" id="KW-1133">Transmembrane helix</keyword>
<dbReference type="SUPFAM" id="SSF81665">
    <property type="entry name" value="Calcium ATPase, transmembrane domain M"/>
    <property type="match status" value="1"/>
</dbReference>
<keyword evidence="10 18" id="KW-0460">Magnesium</keyword>
<comment type="similarity">
    <text evidence="3 19">Belongs to the cation transport ATPase (P-type) (TC 3.A.3) family. Type IV subfamily.</text>
</comment>
<feature type="domain" description="P-type ATPase A" evidence="20">
    <location>
        <begin position="114"/>
        <end position="173"/>
    </location>
</feature>
<dbReference type="SFLD" id="SFLDG00002">
    <property type="entry name" value="C1.7:_P-type_atpase_like"/>
    <property type="match status" value="1"/>
</dbReference>
<reference evidence="24" key="1">
    <citation type="submission" date="2024-02" db="UniProtKB">
        <authorList>
            <consortium name="WormBaseParasite"/>
        </authorList>
    </citation>
    <scope>IDENTIFICATION</scope>
</reference>
<name>A0AAF5DDD3_STRER</name>
<dbReference type="SUPFAM" id="SSF56784">
    <property type="entry name" value="HAD-like"/>
    <property type="match status" value="1"/>
</dbReference>
<dbReference type="InterPro" id="IPR023298">
    <property type="entry name" value="ATPase_P-typ_TM_dom_sf"/>
</dbReference>
<feature type="binding site" evidence="17">
    <location>
        <position position="388"/>
    </location>
    <ligand>
        <name>ATP</name>
        <dbReference type="ChEBI" id="CHEBI:30616"/>
    </ligand>
</feature>
<dbReference type="FunFam" id="3.40.50.1000:FF:000190">
    <property type="entry name" value="Phospholipid-transporting ATPase"/>
    <property type="match status" value="1"/>
</dbReference>
<comment type="subcellular location">
    <subcellularLocation>
        <location evidence="2">Cell membrane</location>
    </subcellularLocation>
    <subcellularLocation>
        <location evidence="1 19">Membrane</location>
        <topology evidence="1 19">Multi-pass membrane protein</topology>
    </subcellularLocation>
</comment>
<feature type="transmembrane region" description="Helical" evidence="19">
    <location>
        <begin position="939"/>
        <end position="960"/>
    </location>
</feature>
<evidence type="ECO:0000256" key="17">
    <source>
        <dbReference type="PIRSR" id="PIRSR606539-2"/>
    </source>
</evidence>
<dbReference type="EC" id="7.6.2.1" evidence="19"/>
<evidence type="ECO:0000259" key="22">
    <source>
        <dbReference type="Pfam" id="PF16212"/>
    </source>
</evidence>
<evidence type="ECO:0000256" key="9">
    <source>
        <dbReference type="ARBA" id="ARBA00022840"/>
    </source>
</evidence>
<feature type="domain" description="P-type ATPase N-terminal" evidence="21">
    <location>
        <begin position="21"/>
        <end position="81"/>
    </location>
</feature>
<keyword evidence="23" id="KW-1185">Reference proteome</keyword>
<evidence type="ECO:0000256" key="15">
    <source>
        <dbReference type="ARBA" id="ARBA00051303"/>
    </source>
</evidence>
<dbReference type="InterPro" id="IPR023299">
    <property type="entry name" value="ATPase_P-typ_cyto_dom_N"/>
</dbReference>
<dbReference type="Gene3D" id="2.70.150.10">
    <property type="entry name" value="Calcium-transporting ATPase, cytoplasmic transduction domain A"/>
    <property type="match status" value="1"/>
</dbReference>
<dbReference type="InterPro" id="IPR036412">
    <property type="entry name" value="HAD-like_sf"/>
</dbReference>
<feature type="transmembrane region" description="Helical" evidence="19">
    <location>
        <begin position="1003"/>
        <end position="1026"/>
    </location>
</feature>
<dbReference type="InterPro" id="IPR006539">
    <property type="entry name" value="P-type_ATPase_IV"/>
</dbReference>
<dbReference type="Proteomes" id="UP000035681">
    <property type="component" value="Unplaced"/>
</dbReference>
<feature type="binding site" evidence="17">
    <location>
        <position position="534"/>
    </location>
    <ligand>
        <name>ATP</name>
        <dbReference type="ChEBI" id="CHEBI:30616"/>
    </ligand>
</feature>
<dbReference type="Gene3D" id="3.40.1110.10">
    <property type="entry name" value="Calcium-transporting ATPase, cytoplasmic domain N"/>
    <property type="match status" value="1"/>
</dbReference>
<feature type="binding site" evidence="18">
    <location>
        <position position="764"/>
    </location>
    <ligand>
        <name>Mg(2+)</name>
        <dbReference type="ChEBI" id="CHEBI:18420"/>
    </ligand>
</feature>
<dbReference type="AlphaFoldDB" id="A0AAF5DDD3"/>
<dbReference type="Pfam" id="PF00122">
    <property type="entry name" value="E1-E2_ATPase"/>
    <property type="match status" value="1"/>
</dbReference>
<evidence type="ECO:0000256" key="13">
    <source>
        <dbReference type="ARBA" id="ARBA00023136"/>
    </source>
</evidence>
<evidence type="ECO:0000313" key="24">
    <source>
        <dbReference type="WBParaSite" id="TCONS_00010779.p1"/>
    </source>
</evidence>
<evidence type="ECO:0000313" key="23">
    <source>
        <dbReference type="Proteomes" id="UP000035681"/>
    </source>
</evidence>
<feature type="binding site" evidence="17">
    <location>
        <position position="389"/>
    </location>
    <ligand>
        <name>ATP</name>
        <dbReference type="ChEBI" id="CHEBI:30616"/>
    </ligand>
</feature>
<keyword evidence="6 19" id="KW-0812">Transmembrane</keyword>
<dbReference type="NCBIfam" id="TIGR01652">
    <property type="entry name" value="ATPase-Plipid"/>
    <property type="match status" value="2"/>
</dbReference>
<evidence type="ECO:0000259" key="21">
    <source>
        <dbReference type="Pfam" id="PF16209"/>
    </source>
</evidence>
<feature type="binding site" evidence="17">
    <location>
        <position position="649"/>
    </location>
    <ligand>
        <name>ATP</name>
        <dbReference type="ChEBI" id="CHEBI:30616"/>
    </ligand>
</feature>